<dbReference type="Pfam" id="PF01656">
    <property type="entry name" value="CbiA"/>
    <property type="match status" value="1"/>
</dbReference>
<dbReference type="UniPathway" id="UPA00148">
    <property type="reaction ID" value="UER00231"/>
</dbReference>
<dbReference type="InterPro" id="IPR027417">
    <property type="entry name" value="P-loop_NTPase"/>
</dbReference>
<dbReference type="InterPro" id="IPR011698">
    <property type="entry name" value="GATase_3"/>
</dbReference>
<dbReference type="CDD" id="cd03130">
    <property type="entry name" value="GATase1_CobB"/>
    <property type="match status" value="1"/>
</dbReference>
<organism evidence="11">
    <name type="scientific">Thermodesulfatator atlanticus</name>
    <dbReference type="NCBI Taxonomy" id="501497"/>
    <lineage>
        <taxon>Bacteria</taxon>
        <taxon>Pseudomonadati</taxon>
        <taxon>Thermodesulfobacteriota</taxon>
        <taxon>Thermodesulfobacteria</taxon>
        <taxon>Thermodesulfobacteriales</taxon>
        <taxon>Thermodesulfatatoraceae</taxon>
        <taxon>Thermodesulfatator</taxon>
    </lineage>
</organism>
<name>A0A7V5U3A6_9BACT</name>
<evidence type="ECO:0000256" key="6">
    <source>
        <dbReference type="ARBA" id="ARBA00022842"/>
    </source>
</evidence>
<feature type="domain" description="CobB/CobQ-like glutamine amidotransferase" evidence="10">
    <location>
        <begin position="253"/>
        <end position="436"/>
    </location>
</feature>
<keyword evidence="3 8" id="KW-0436">Ligase</keyword>
<dbReference type="InterPro" id="IPR029062">
    <property type="entry name" value="Class_I_gatase-like"/>
</dbReference>
<dbReference type="InterPro" id="IPR004484">
    <property type="entry name" value="CbiA/CobB_synth"/>
</dbReference>
<dbReference type="NCBIfam" id="TIGR00379">
    <property type="entry name" value="cobB"/>
    <property type="match status" value="1"/>
</dbReference>
<dbReference type="Pfam" id="PF07685">
    <property type="entry name" value="GATase_3"/>
    <property type="match status" value="1"/>
</dbReference>
<evidence type="ECO:0000256" key="7">
    <source>
        <dbReference type="ARBA" id="ARBA00022962"/>
    </source>
</evidence>
<evidence type="ECO:0000259" key="9">
    <source>
        <dbReference type="Pfam" id="PF01656"/>
    </source>
</evidence>
<accession>A0A7V5U3A6</accession>
<evidence type="ECO:0000313" key="11">
    <source>
        <dbReference type="EMBL" id="HHI97801.1"/>
    </source>
</evidence>
<comment type="cofactor">
    <cofactor evidence="1 8">
        <name>Mg(2+)</name>
        <dbReference type="ChEBI" id="CHEBI:18420"/>
    </cofactor>
</comment>
<comment type="similarity">
    <text evidence="8">Belongs to the CobB/CbiA family.</text>
</comment>
<feature type="domain" description="CobQ/CobB/MinD/ParA nucleotide binding" evidence="9">
    <location>
        <begin position="19"/>
        <end position="200"/>
    </location>
</feature>
<dbReference type="EC" id="6.3.5.11" evidence="8"/>
<dbReference type="CDD" id="cd05388">
    <property type="entry name" value="CobB_N"/>
    <property type="match status" value="1"/>
</dbReference>
<dbReference type="PANTHER" id="PTHR43873:SF1">
    <property type="entry name" value="COBYRINATE A,C-DIAMIDE SYNTHASE"/>
    <property type="match status" value="1"/>
</dbReference>
<comment type="function">
    <text evidence="8">Catalyzes the ATP-dependent amidation of the two carboxylate groups at positions a and c of cobyrinate, using either L-glutamine or ammonia as the nitrogen source.</text>
</comment>
<keyword evidence="4 8" id="KW-0547">Nucleotide-binding</keyword>
<reference evidence="11" key="1">
    <citation type="journal article" date="2020" name="mSystems">
        <title>Genome- and Community-Level Interaction Insights into Carbon Utilization and Element Cycling Functions of Hydrothermarchaeota in Hydrothermal Sediment.</title>
        <authorList>
            <person name="Zhou Z."/>
            <person name="Liu Y."/>
            <person name="Xu W."/>
            <person name="Pan J."/>
            <person name="Luo Z.H."/>
            <person name="Li M."/>
        </authorList>
    </citation>
    <scope>NUCLEOTIDE SEQUENCE [LARGE SCALE GENOMIC DNA]</scope>
    <source>
        <strain evidence="11">HyVt-533</strain>
    </source>
</reference>
<evidence type="ECO:0000256" key="2">
    <source>
        <dbReference type="ARBA" id="ARBA00022573"/>
    </source>
</evidence>
<keyword evidence="7 8" id="KW-0315">Glutamine amidotransferase</keyword>
<dbReference type="SUPFAM" id="SSF52540">
    <property type="entry name" value="P-loop containing nucleoside triphosphate hydrolases"/>
    <property type="match status" value="1"/>
</dbReference>
<dbReference type="EMBL" id="DROK01000240">
    <property type="protein sequence ID" value="HHI97801.1"/>
    <property type="molecule type" value="Genomic_DNA"/>
</dbReference>
<dbReference type="InterPro" id="IPR002586">
    <property type="entry name" value="CobQ/CobB/MinD/ParA_Nub-bd_dom"/>
</dbReference>
<dbReference type="Proteomes" id="UP000886101">
    <property type="component" value="Unassembled WGS sequence"/>
</dbReference>
<dbReference type="PROSITE" id="PS51274">
    <property type="entry name" value="GATASE_COBBQ"/>
    <property type="match status" value="1"/>
</dbReference>
<dbReference type="GO" id="GO:0042242">
    <property type="term" value="F:cobyrinic acid a,c-diamide synthase activity"/>
    <property type="evidence" value="ECO:0007669"/>
    <property type="project" value="UniProtKB-UniRule"/>
</dbReference>
<evidence type="ECO:0000259" key="10">
    <source>
        <dbReference type="Pfam" id="PF07685"/>
    </source>
</evidence>
<sequence length="453" mass="49393">MTVKEDQVSLKAMEIPTLVIGATQSGSGKTTLACGILAALRQRGIAVRPFKVGPDYIDPSHLARAAECPCYNLDPWMTGTLGTLRSFARGACGGDLAVIEGVMGLFDGVAGGLGSTAQIAKLFRAPVLLVLNAQGVGQSLAAQVEGFLNFDPTVRYLGAVVTNVASPRQERMLEEAFSWTGLKCLGFLPRLKDLGLPKRHLGLFMAGEIRRSFYEKLGRLVAENVNLDEIRAGARKVAFPPPPVRPKSSKASIAVARDEAFCFYYQENLDLLKEAGASLIFFSPLKEDLPEAQGYYFGGGYPELFAAQLAKRKGLFKALKEAYRRGKPILAECGGFMFLNQQLIVEEKAFRLSGLLPGKVEMTSRLKALGYRKLLPRVPNFLSPAPLRGHEFRYSTLKEPMQYGFEAVDAWGKEVSTFGVVRENLFASYVHVHLGSFPKAAENFVAQAAACQL</sequence>
<evidence type="ECO:0000256" key="8">
    <source>
        <dbReference type="HAMAP-Rule" id="MF_00027"/>
    </source>
</evidence>
<comment type="catalytic activity">
    <reaction evidence="8">
        <text>cob(II)yrinate + 2 L-glutamine + 2 ATP + 2 H2O = cob(II)yrinate a,c diamide + 2 L-glutamate + 2 ADP + 2 phosphate + 2 H(+)</text>
        <dbReference type="Rhea" id="RHEA:26289"/>
        <dbReference type="ChEBI" id="CHEBI:15377"/>
        <dbReference type="ChEBI" id="CHEBI:15378"/>
        <dbReference type="ChEBI" id="CHEBI:29985"/>
        <dbReference type="ChEBI" id="CHEBI:30616"/>
        <dbReference type="ChEBI" id="CHEBI:43474"/>
        <dbReference type="ChEBI" id="CHEBI:58359"/>
        <dbReference type="ChEBI" id="CHEBI:58537"/>
        <dbReference type="ChEBI" id="CHEBI:58894"/>
        <dbReference type="ChEBI" id="CHEBI:456216"/>
        <dbReference type="EC" id="6.3.5.11"/>
    </reaction>
</comment>
<dbReference type="GO" id="GO:0005524">
    <property type="term" value="F:ATP binding"/>
    <property type="evidence" value="ECO:0007669"/>
    <property type="project" value="UniProtKB-UniRule"/>
</dbReference>
<comment type="caution">
    <text evidence="11">The sequence shown here is derived from an EMBL/GenBank/DDBJ whole genome shotgun (WGS) entry which is preliminary data.</text>
</comment>
<evidence type="ECO:0000256" key="4">
    <source>
        <dbReference type="ARBA" id="ARBA00022741"/>
    </source>
</evidence>
<feature type="active site" description="Nucleophile" evidence="8">
    <location>
        <position position="333"/>
    </location>
</feature>
<comment type="pathway">
    <text evidence="8">Cofactor biosynthesis; adenosylcobalamin biosynthesis; cob(II)yrinate a,c-diamide from sirohydrochlorin (anaerobic route): step 10/10.</text>
</comment>
<keyword evidence="2 8" id="KW-0169">Cobalamin biosynthesis</keyword>
<dbReference type="SUPFAM" id="SSF52317">
    <property type="entry name" value="Class I glutamine amidotransferase-like"/>
    <property type="match status" value="1"/>
</dbReference>
<dbReference type="Gene3D" id="3.40.50.300">
    <property type="entry name" value="P-loop containing nucleotide triphosphate hydrolases"/>
    <property type="match status" value="2"/>
</dbReference>
<proteinExistence type="inferred from homology"/>
<dbReference type="Gene3D" id="3.40.50.880">
    <property type="match status" value="1"/>
</dbReference>
<evidence type="ECO:0000256" key="1">
    <source>
        <dbReference type="ARBA" id="ARBA00001946"/>
    </source>
</evidence>
<evidence type="ECO:0000256" key="3">
    <source>
        <dbReference type="ARBA" id="ARBA00022598"/>
    </source>
</evidence>
<gene>
    <name evidence="8" type="primary">cbiA</name>
    <name evidence="11" type="ORF">ENJ96_08100</name>
</gene>
<keyword evidence="6 8" id="KW-0460">Magnesium</keyword>
<feature type="site" description="Increases nucleophilicity of active site Cys" evidence="8">
    <location>
        <position position="431"/>
    </location>
</feature>
<protein>
    <recommendedName>
        <fullName evidence="8">Cobyrinate a,c-diamide synthase</fullName>
        <ecNumber evidence="8">6.3.5.11</ecNumber>
    </recommendedName>
    <alternativeName>
        <fullName evidence="8">Cobyrinic acid a,c-diamide synthetase</fullName>
    </alternativeName>
</protein>
<comment type="domain">
    <text evidence="8">Comprises of two domains. The C-terminal domain contains the binding site for glutamine and catalyzes the hydrolysis of this substrate to glutamate and ammonia. The N-terminal domain is anticipated to bind ATP and cobyrinate and catalyzes the ultimate synthesis of the diamide product. The ammonia produced via the glutaminase domain is probably translocated to the adjacent domain via a molecular tunnel, where it reacts with an activated intermediate.</text>
</comment>
<dbReference type="NCBIfam" id="NF002204">
    <property type="entry name" value="PRK01077.1"/>
    <property type="match status" value="1"/>
</dbReference>
<evidence type="ECO:0000256" key="5">
    <source>
        <dbReference type="ARBA" id="ARBA00022840"/>
    </source>
</evidence>
<dbReference type="HAMAP" id="MF_00027">
    <property type="entry name" value="CobB_CbiA"/>
    <property type="match status" value="1"/>
</dbReference>
<dbReference type="AlphaFoldDB" id="A0A7V5U3A6"/>
<comment type="miscellaneous">
    <text evidence="8">The a and c carboxylates of cobyrinate are activated for nucleophilic attack via formation of a phosphorylated intermediate by ATP. CbiA catalyzes first the amidation of the c-carboxylate, and then that of the a-carboxylate.</text>
</comment>
<dbReference type="PANTHER" id="PTHR43873">
    <property type="entry name" value="COBYRINATE A,C-DIAMIDE SYNTHASE"/>
    <property type="match status" value="1"/>
</dbReference>
<dbReference type="GO" id="GO:0009236">
    <property type="term" value="P:cobalamin biosynthetic process"/>
    <property type="evidence" value="ECO:0007669"/>
    <property type="project" value="UniProtKB-UniRule"/>
</dbReference>
<keyword evidence="5 8" id="KW-0067">ATP-binding</keyword>